<dbReference type="InterPro" id="IPR050848">
    <property type="entry name" value="Homeobox_TF"/>
</dbReference>
<evidence type="ECO:0000256" key="11">
    <source>
        <dbReference type="SAM" id="MobiDB-lite"/>
    </source>
</evidence>
<keyword evidence="14" id="KW-1185">Reference proteome</keyword>
<keyword evidence="6" id="KW-0804">Transcription</keyword>
<keyword evidence="2" id="KW-0217">Developmental protein</keyword>
<feature type="compositionally biased region" description="Basic and acidic residues" evidence="11">
    <location>
        <begin position="136"/>
        <end position="145"/>
    </location>
</feature>
<evidence type="ECO:0000256" key="3">
    <source>
        <dbReference type="ARBA" id="ARBA00023015"/>
    </source>
</evidence>
<dbReference type="CDD" id="cd00086">
    <property type="entry name" value="homeodomain"/>
    <property type="match status" value="1"/>
</dbReference>
<evidence type="ECO:0000313" key="13">
    <source>
        <dbReference type="Ensembl" id="ENSMMDP00005026472.1"/>
    </source>
</evidence>
<proteinExistence type="inferred from homology"/>
<dbReference type="GO" id="GO:0005634">
    <property type="term" value="C:nucleus"/>
    <property type="evidence" value="ECO:0007669"/>
    <property type="project" value="UniProtKB-SubCell"/>
</dbReference>
<name>A0A667YF99_9TELE</name>
<evidence type="ECO:0000256" key="5">
    <source>
        <dbReference type="ARBA" id="ARBA00023155"/>
    </source>
</evidence>
<organism evidence="13 14">
    <name type="scientific">Myripristis murdjan</name>
    <name type="common">pinecone soldierfish</name>
    <dbReference type="NCBI Taxonomy" id="586833"/>
    <lineage>
        <taxon>Eukaryota</taxon>
        <taxon>Metazoa</taxon>
        <taxon>Chordata</taxon>
        <taxon>Craniata</taxon>
        <taxon>Vertebrata</taxon>
        <taxon>Euteleostomi</taxon>
        <taxon>Actinopterygii</taxon>
        <taxon>Neopterygii</taxon>
        <taxon>Teleostei</taxon>
        <taxon>Neoteleostei</taxon>
        <taxon>Acanthomorphata</taxon>
        <taxon>Holocentriformes</taxon>
        <taxon>Holocentridae</taxon>
        <taxon>Myripristis</taxon>
    </lineage>
</organism>
<dbReference type="Pfam" id="PF00046">
    <property type="entry name" value="Homeodomain"/>
    <property type="match status" value="1"/>
</dbReference>
<feature type="DNA-binding region" description="Homeobox" evidence="9">
    <location>
        <begin position="155"/>
        <end position="214"/>
    </location>
</feature>
<sequence>MEVSPSGCSRFRIDSLLCLRPPSALLSRGNSAGESRSPPELSPRSDQDSSGCSSPPSPRREPVPRVESPLHPGQLVQPRAVNSSFLIRDILADCRPLVDCESYPDPGQNKADSETFQSGLELDYMDKTHSNSSSDSESRGPERVAEASGGRLKKPRKARTAFSEQQLARLESSFSRQKYLSVQDRMELAAALHLSDTQVKTWYQNRRTKWKRQSAVGLELLAEAGRMFPPAHFLYPPAPPGLDLYLYRGPAPLPPHRPLLPRLLIHSELPRPVPHPR</sequence>
<dbReference type="InterPro" id="IPR017970">
    <property type="entry name" value="Homeobox_CS"/>
</dbReference>
<reference evidence="13" key="2">
    <citation type="submission" date="2025-08" db="UniProtKB">
        <authorList>
            <consortium name="Ensembl"/>
        </authorList>
    </citation>
    <scope>IDENTIFICATION</scope>
</reference>
<evidence type="ECO:0000313" key="14">
    <source>
        <dbReference type="Proteomes" id="UP000472263"/>
    </source>
</evidence>
<dbReference type="InterPro" id="IPR020479">
    <property type="entry name" value="HD_metazoa"/>
</dbReference>
<dbReference type="PROSITE" id="PS00027">
    <property type="entry name" value="HOMEOBOX_1"/>
    <property type="match status" value="1"/>
</dbReference>
<dbReference type="PANTHER" id="PTHR24333:SF5">
    <property type="entry name" value="VENT HOMEOBOX"/>
    <property type="match status" value="1"/>
</dbReference>
<dbReference type="SUPFAM" id="SSF46689">
    <property type="entry name" value="Homeodomain-like"/>
    <property type="match status" value="1"/>
</dbReference>
<dbReference type="GO" id="GO:0003677">
    <property type="term" value="F:DNA binding"/>
    <property type="evidence" value="ECO:0007669"/>
    <property type="project" value="UniProtKB-UniRule"/>
</dbReference>
<evidence type="ECO:0000256" key="4">
    <source>
        <dbReference type="ARBA" id="ARBA00023125"/>
    </source>
</evidence>
<evidence type="ECO:0000256" key="9">
    <source>
        <dbReference type="PROSITE-ProRule" id="PRU00108"/>
    </source>
</evidence>
<evidence type="ECO:0000256" key="6">
    <source>
        <dbReference type="ARBA" id="ARBA00023163"/>
    </source>
</evidence>
<feature type="region of interest" description="Disordered" evidence="11">
    <location>
        <begin position="126"/>
        <end position="160"/>
    </location>
</feature>
<dbReference type="GeneTree" id="ENSGT00940000160428"/>
<feature type="region of interest" description="Disordered" evidence="11">
    <location>
        <begin position="27"/>
        <end position="78"/>
    </location>
</feature>
<reference evidence="13" key="3">
    <citation type="submission" date="2025-09" db="UniProtKB">
        <authorList>
            <consortium name="Ensembl"/>
        </authorList>
    </citation>
    <scope>IDENTIFICATION</scope>
</reference>
<evidence type="ECO:0000256" key="1">
    <source>
        <dbReference type="ARBA" id="ARBA00004123"/>
    </source>
</evidence>
<dbReference type="Proteomes" id="UP000472263">
    <property type="component" value="Chromosome 9"/>
</dbReference>
<dbReference type="InterPro" id="IPR001356">
    <property type="entry name" value="HD"/>
</dbReference>
<evidence type="ECO:0000256" key="7">
    <source>
        <dbReference type="ARBA" id="ARBA00023242"/>
    </source>
</evidence>
<dbReference type="InParanoid" id="A0A667YF99"/>
<protein>
    <submittedName>
        <fullName evidence="13">BarH-like homeobox 1a</fullName>
    </submittedName>
</protein>
<gene>
    <name evidence="13" type="primary">BARHL1</name>
    <name evidence="13" type="synonym">LOC115365035</name>
</gene>
<evidence type="ECO:0000259" key="12">
    <source>
        <dbReference type="PROSITE" id="PS50071"/>
    </source>
</evidence>
<keyword evidence="5 9" id="KW-0371">Homeobox</keyword>
<accession>A0A667YF99</accession>
<dbReference type="GO" id="GO:0000981">
    <property type="term" value="F:DNA-binding transcription factor activity, RNA polymerase II-specific"/>
    <property type="evidence" value="ECO:0007669"/>
    <property type="project" value="InterPro"/>
</dbReference>
<feature type="domain" description="Homeobox" evidence="12">
    <location>
        <begin position="153"/>
        <end position="213"/>
    </location>
</feature>
<evidence type="ECO:0000256" key="10">
    <source>
        <dbReference type="RuleBase" id="RU000682"/>
    </source>
</evidence>
<dbReference type="Gene3D" id="1.10.10.60">
    <property type="entry name" value="Homeodomain-like"/>
    <property type="match status" value="1"/>
</dbReference>
<dbReference type="SMART" id="SM00389">
    <property type="entry name" value="HOX"/>
    <property type="match status" value="1"/>
</dbReference>
<evidence type="ECO:0000256" key="2">
    <source>
        <dbReference type="ARBA" id="ARBA00022473"/>
    </source>
</evidence>
<dbReference type="PRINTS" id="PR00024">
    <property type="entry name" value="HOMEOBOX"/>
</dbReference>
<keyword evidence="3" id="KW-0805">Transcription regulation</keyword>
<dbReference type="InterPro" id="IPR009057">
    <property type="entry name" value="Homeodomain-like_sf"/>
</dbReference>
<keyword evidence="7 9" id="KW-0539">Nucleus</keyword>
<feature type="compositionally biased region" description="Low complexity" evidence="11">
    <location>
        <begin position="34"/>
        <end position="54"/>
    </location>
</feature>
<reference evidence="13" key="1">
    <citation type="submission" date="2019-06" db="EMBL/GenBank/DDBJ databases">
        <authorList>
            <consortium name="Wellcome Sanger Institute Data Sharing"/>
        </authorList>
    </citation>
    <scope>NUCLEOTIDE SEQUENCE [LARGE SCALE GENOMIC DNA]</scope>
</reference>
<keyword evidence="4 9" id="KW-0238">DNA-binding</keyword>
<dbReference type="Ensembl" id="ENSMMDT00005027024.1">
    <property type="protein sequence ID" value="ENSMMDP00005026472.1"/>
    <property type="gene ID" value="ENSMMDG00005012643.1"/>
</dbReference>
<evidence type="ECO:0000256" key="8">
    <source>
        <dbReference type="ARBA" id="ARBA00038196"/>
    </source>
</evidence>
<dbReference type="AlphaFoldDB" id="A0A667YF99"/>
<dbReference type="PANTHER" id="PTHR24333">
    <property type="entry name" value="HOMEO BOX HB9 LIKE A-RELATED"/>
    <property type="match status" value="1"/>
</dbReference>
<comment type="similarity">
    <text evidence="8">Belongs to the BAR homeobox family.</text>
</comment>
<comment type="subcellular location">
    <subcellularLocation>
        <location evidence="1 9 10">Nucleus</location>
    </subcellularLocation>
</comment>
<dbReference type="PROSITE" id="PS50071">
    <property type="entry name" value="HOMEOBOX_2"/>
    <property type="match status" value="1"/>
</dbReference>